<dbReference type="AlphaFoldDB" id="A0A2V3PU58"/>
<keyword evidence="2" id="KW-1185">Reference proteome</keyword>
<name>A0A2V3PU58_9BACT</name>
<gene>
    <name evidence="1" type="ORF">CLV62_101418</name>
</gene>
<dbReference type="InterPro" id="IPR004991">
    <property type="entry name" value="Aerolysin-like"/>
</dbReference>
<dbReference type="PANTHER" id="PTHR39244:SF5">
    <property type="entry name" value="NATTERIN-3-LIKE"/>
    <property type="match status" value="1"/>
</dbReference>
<dbReference type="PANTHER" id="PTHR39244">
    <property type="entry name" value="NATTERIN-4"/>
    <property type="match status" value="1"/>
</dbReference>
<dbReference type="Pfam" id="PF03318">
    <property type="entry name" value="ETX_MTX2"/>
    <property type="match status" value="1"/>
</dbReference>
<evidence type="ECO:0000313" key="2">
    <source>
        <dbReference type="Proteomes" id="UP000247973"/>
    </source>
</evidence>
<dbReference type="CDD" id="cd20240">
    <property type="entry name" value="PFM_aerolysin-like"/>
    <property type="match status" value="1"/>
</dbReference>
<reference evidence="1 2" key="1">
    <citation type="submission" date="2018-03" db="EMBL/GenBank/DDBJ databases">
        <title>Genomic Encyclopedia of Archaeal and Bacterial Type Strains, Phase II (KMG-II): from individual species to whole genera.</title>
        <authorList>
            <person name="Goeker M."/>
        </authorList>
    </citation>
    <scope>NUCLEOTIDE SEQUENCE [LARGE SCALE GENOMIC DNA]</scope>
    <source>
        <strain evidence="1 2">DSM 100214</strain>
    </source>
</reference>
<sequence>MVASPIDQLVGIPVNITLPSGVAESRRAYISTKKKDYTVNFNYEDDGSGRERWVISKYGTGYSLRALSCHNNNPYLYSNGTHPFLHTGPEKMVLQIAPTGSNNKFLITTQNQGTKYLYGRTYNSVNIIFDGNYPGSLGQWEIIPVEPFQLESISYTLEADDKTEIIPSFIDEVSVYNNGDVAQSMSVTYSKTATESSSFSDTRGFSFSVGASFKTGIPVLAEGQLNVTQTTTASWTYGKSETEADSRSYTFNLQVPAKTTYKAKIVVAMYKASATYLATYKSNSGRRITLTGKWSGVKAGKISYDIYKSGVLVSKMQK</sequence>
<dbReference type="InterPro" id="IPR053237">
    <property type="entry name" value="Natterin_C"/>
</dbReference>
<dbReference type="Proteomes" id="UP000247973">
    <property type="component" value="Unassembled WGS sequence"/>
</dbReference>
<proteinExistence type="predicted"/>
<accession>A0A2V3PU58</accession>
<dbReference type="SUPFAM" id="SSF56973">
    <property type="entry name" value="Aerolisin/ETX pore-forming domain"/>
    <property type="match status" value="1"/>
</dbReference>
<dbReference type="EMBL" id="QICL01000001">
    <property type="protein sequence ID" value="PXV69149.1"/>
    <property type="molecule type" value="Genomic_DNA"/>
</dbReference>
<dbReference type="Gene3D" id="2.170.15.10">
    <property type="entry name" value="Proaerolysin, chain A, domain 3"/>
    <property type="match status" value="1"/>
</dbReference>
<protein>
    <submittedName>
        <fullName evidence="1">Toxin ETX/toxin MTX2</fullName>
    </submittedName>
</protein>
<evidence type="ECO:0000313" key="1">
    <source>
        <dbReference type="EMBL" id="PXV69149.1"/>
    </source>
</evidence>
<comment type="caution">
    <text evidence="1">The sequence shown here is derived from an EMBL/GenBank/DDBJ whole genome shotgun (WGS) entry which is preliminary data.</text>
</comment>
<organism evidence="1 2">
    <name type="scientific">Dysgonomonas alginatilytica</name>
    <dbReference type="NCBI Taxonomy" id="1605892"/>
    <lineage>
        <taxon>Bacteria</taxon>
        <taxon>Pseudomonadati</taxon>
        <taxon>Bacteroidota</taxon>
        <taxon>Bacteroidia</taxon>
        <taxon>Bacteroidales</taxon>
        <taxon>Dysgonomonadaceae</taxon>
        <taxon>Dysgonomonas</taxon>
    </lineage>
</organism>